<name>A0A2M4D5U5_ANODA</name>
<dbReference type="AlphaFoldDB" id="A0A2M4D5U5"/>
<reference evidence="1" key="1">
    <citation type="submission" date="2018-01" db="EMBL/GenBank/DDBJ databases">
        <title>An insight into the sialome of Amazonian anophelines.</title>
        <authorList>
            <person name="Ribeiro J.M."/>
            <person name="Scarpassa V."/>
            <person name="Calvo E."/>
        </authorList>
    </citation>
    <scope>NUCLEOTIDE SEQUENCE</scope>
</reference>
<dbReference type="EMBL" id="GGFL01008728">
    <property type="protein sequence ID" value="MBW72906.1"/>
    <property type="molecule type" value="Transcribed_RNA"/>
</dbReference>
<proteinExistence type="predicted"/>
<accession>A0A2M4D5U5</accession>
<protein>
    <submittedName>
        <fullName evidence="1">Putative secreted protein</fullName>
    </submittedName>
</protein>
<evidence type="ECO:0000313" key="1">
    <source>
        <dbReference type="EMBL" id="MBW72906.1"/>
    </source>
</evidence>
<sequence length="119" mass="12760">MNRWPALVAAAPVPPAAPVPLSCPEGNSEVKVCARSDAVGRIMLHPTCSVHWAASCIVFSTTGPPARLRMRVLRLAKSRDPSTRPTCRGCMLFTIIAWSCSRSRFSDATAIHSASWLGG</sequence>
<organism evidence="1">
    <name type="scientific">Anopheles darlingi</name>
    <name type="common">Mosquito</name>
    <dbReference type="NCBI Taxonomy" id="43151"/>
    <lineage>
        <taxon>Eukaryota</taxon>
        <taxon>Metazoa</taxon>
        <taxon>Ecdysozoa</taxon>
        <taxon>Arthropoda</taxon>
        <taxon>Hexapoda</taxon>
        <taxon>Insecta</taxon>
        <taxon>Pterygota</taxon>
        <taxon>Neoptera</taxon>
        <taxon>Endopterygota</taxon>
        <taxon>Diptera</taxon>
        <taxon>Nematocera</taxon>
        <taxon>Culicoidea</taxon>
        <taxon>Culicidae</taxon>
        <taxon>Anophelinae</taxon>
        <taxon>Anopheles</taxon>
    </lineage>
</organism>